<sequence length="422" mass="48255">MAIFRKSIFTAASPNTQFDDVLITLITLFSPWSWQNEYYNNKFKLQFSEYIKVPYVNLIDSGRSALQIALKTLNIKQGDEVIVPSFTCVVVANAVSYSGAMPIYLDTNQADFNANYERLAEKLTEKTKAVVVQHTFGKKVDVDMVKGILNSANRADILIIEDFAHSIKEDIGLKGDIGFTTFGIEKVMSTVRGGAIFTHKQEIYDALTHTIYELPKFPTWQLIKSLLNPIFWYVAIPLHSVGIGRFTIGAFIRSIWRKMGFLGIMVEDEENRAQKPDWFPAQMAPALSRLGIVQLRKLKKYNTHRLIISKIYHLYLKELSDSEAIDENRVYLRYPILLKDKEQFIKVWNLSRKLRVTLGNWFEKPLYGSTVDDQTYQVLCYVPSLTPETLNKAGLTLNLPTSVNMSKERARELAEEIKSVIV</sequence>
<evidence type="ECO:0000313" key="4">
    <source>
        <dbReference type="EMBL" id="MCA9381205.1"/>
    </source>
</evidence>
<evidence type="ECO:0000256" key="2">
    <source>
        <dbReference type="PIRSR" id="PIRSR000390-2"/>
    </source>
</evidence>
<accession>A0A955I920</accession>
<feature type="active site" description="Proton acceptor" evidence="1">
    <location>
        <position position="186"/>
    </location>
</feature>
<dbReference type="SUPFAM" id="SSF53383">
    <property type="entry name" value="PLP-dependent transferases"/>
    <property type="match status" value="1"/>
</dbReference>
<dbReference type="PANTHER" id="PTHR30244">
    <property type="entry name" value="TRANSAMINASE"/>
    <property type="match status" value="1"/>
</dbReference>
<dbReference type="PANTHER" id="PTHR30244:SF34">
    <property type="entry name" value="DTDP-4-AMINO-4,6-DIDEOXYGALACTOSE TRANSAMINASE"/>
    <property type="match status" value="1"/>
</dbReference>
<dbReference type="InterPro" id="IPR015421">
    <property type="entry name" value="PyrdxlP-dep_Trfase_major"/>
</dbReference>
<keyword evidence="4" id="KW-0808">Transferase</keyword>
<dbReference type="PIRSF" id="PIRSF000390">
    <property type="entry name" value="PLP_StrS"/>
    <property type="match status" value="1"/>
</dbReference>
<name>A0A955I920_9BACT</name>
<feature type="modified residue" description="N6-(pyridoxal phosphate)lysine" evidence="2">
    <location>
        <position position="186"/>
    </location>
</feature>
<dbReference type="InterPro" id="IPR015424">
    <property type="entry name" value="PyrdxlP-dep_Trfase"/>
</dbReference>
<protein>
    <submittedName>
        <fullName evidence="4">DegT/DnrJ/EryC1/StrS aminotransferase family protein</fullName>
    </submittedName>
</protein>
<keyword evidence="2 3" id="KW-0663">Pyridoxal phosphate</keyword>
<dbReference type="EMBL" id="JAGQLJ010000060">
    <property type="protein sequence ID" value="MCA9381205.1"/>
    <property type="molecule type" value="Genomic_DNA"/>
</dbReference>
<dbReference type="InterPro" id="IPR000653">
    <property type="entry name" value="DegT/StrS_aminotransferase"/>
</dbReference>
<dbReference type="InterPro" id="IPR015422">
    <property type="entry name" value="PyrdxlP-dep_Trfase_small"/>
</dbReference>
<dbReference type="GO" id="GO:0000271">
    <property type="term" value="P:polysaccharide biosynthetic process"/>
    <property type="evidence" value="ECO:0007669"/>
    <property type="project" value="TreeGrafter"/>
</dbReference>
<dbReference type="Gene3D" id="3.40.640.10">
    <property type="entry name" value="Type I PLP-dependent aspartate aminotransferase-like (Major domain)"/>
    <property type="match status" value="1"/>
</dbReference>
<dbReference type="Proteomes" id="UP000775877">
    <property type="component" value="Unassembled WGS sequence"/>
</dbReference>
<keyword evidence="4" id="KW-0032">Aminotransferase</keyword>
<reference evidence="4" key="1">
    <citation type="submission" date="2020-04" db="EMBL/GenBank/DDBJ databases">
        <authorList>
            <person name="Zhang T."/>
        </authorList>
    </citation>
    <scope>NUCLEOTIDE SEQUENCE</scope>
    <source>
        <strain evidence="4">HKST-UBA13</strain>
    </source>
</reference>
<comment type="similarity">
    <text evidence="3">Belongs to the DegT/DnrJ/EryC1 family.</text>
</comment>
<evidence type="ECO:0000313" key="5">
    <source>
        <dbReference type="Proteomes" id="UP000775877"/>
    </source>
</evidence>
<dbReference type="GO" id="GO:0008483">
    <property type="term" value="F:transaminase activity"/>
    <property type="evidence" value="ECO:0007669"/>
    <property type="project" value="UniProtKB-KW"/>
</dbReference>
<organism evidence="4 5">
    <name type="scientific">Candidatus Dojkabacteria bacterium</name>
    <dbReference type="NCBI Taxonomy" id="2099670"/>
    <lineage>
        <taxon>Bacteria</taxon>
        <taxon>Candidatus Dojkabacteria</taxon>
    </lineage>
</organism>
<proteinExistence type="inferred from homology"/>
<reference evidence="4" key="2">
    <citation type="journal article" date="2021" name="Microbiome">
        <title>Successional dynamics and alternative stable states in a saline activated sludge microbial community over 9 years.</title>
        <authorList>
            <person name="Wang Y."/>
            <person name="Ye J."/>
            <person name="Ju F."/>
            <person name="Liu L."/>
            <person name="Boyd J.A."/>
            <person name="Deng Y."/>
            <person name="Parks D.H."/>
            <person name="Jiang X."/>
            <person name="Yin X."/>
            <person name="Woodcroft B.J."/>
            <person name="Tyson G.W."/>
            <person name="Hugenholtz P."/>
            <person name="Polz M.F."/>
            <person name="Zhang T."/>
        </authorList>
    </citation>
    <scope>NUCLEOTIDE SEQUENCE</scope>
    <source>
        <strain evidence="4">HKST-UBA13</strain>
    </source>
</reference>
<dbReference type="Pfam" id="PF01041">
    <property type="entry name" value="DegT_DnrJ_EryC1"/>
    <property type="match status" value="2"/>
</dbReference>
<evidence type="ECO:0000256" key="3">
    <source>
        <dbReference type="RuleBase" id="RU004508"/>
    </source>
</evidence>
<gene>
    <name evidence="4" type="ORF">KC678_02980</name>
</gene>
<comment type="caution">
    <text evidence="4">The sequence shown here is derived from an EMBL/GenBank/DDBJ whole genome shotgun (WGS) entry which is preliminary data.</text>
</comment>
<evidence type="ECO:0000256" key="1">
    <source>
        <dbReference type="PIRSR" id="PIRSR000390-1"/>
    </source>
</evidence>
<dbReference type="AlphaFoldDB" id="A0A955I920"/>
<dbReference type="Gene3D" id="3.90.1150.10">
    <property type="entry name" value="Aspartate Aminotransferase, domain 1"/>
    <property type="match status" value="1"/>
</dbReference>
<dbReference type="GO" id="GO:0030170">
    <property type="term" value="F:pyridoxal phosphate binding"/>
    <property type="evidence" value="ECO:0007669"/>
    <property type="project" value="TreeGrafter"/>
</dbReference>